<evidence type="ECO:0000313" key="2">
    <source>
        <dbReference type="WBParaSite" id="PSAMB.scaffold2257size24286.g17182.t1"/>
    </source>
</evidence>
<proteinExistence type="predicted"/>
<protein>
    <submittedName>
        <fullName evidence="2">Uncharacterized protein</fullName>
    </submittedName>
</protein>
<dbReference type="WBParaSite" id="PSAMB.scaffold2257size24286.g17182.t1">
    <property type="protein sequence ID" value="PSAMB.scaffold2257size24286.g17182.t1"/>
    <property type="gene ID" value="PSAMB.scaffold2257size24286.g17182"/>
</dbReference>
<sequence length="224" mass="23564">MVGLLAQLVVVDIGSDSLASIQQLLAQHSLHISPAAEQNLAAMSLGLGLGRGPKIYLHHQIGQEVLPLGVEEEGLVDGHAGGMVGCTQLVGDSSCQNSPVAKGKELVVDGEVGVAKCLLHFPCAGIQVVLQVAEQLTIIQRNWPARAIIVFQTCIVSSKMLESVTSDGMADGVLTHCITDVVSCLLRAAALLVLVEDDSSNSMVIHISRNHEGGVHFQPFVILV</sequence>
<dbReference type="AlphaFoldDB" id="A0A914VQ85"/>
<evidence type="ECO:0000313" key="1">
    <source>
        <dbReference type="Proteomes" id="UP000887566"/>
    </source>
</evidence>
<dbReference type="Proteomes" id="UP000887566">
    <property type="component" value="Unplaced"/>
</dbReference>
<name>A0A914VQ85_9BILA</name>
<accession>A0A914VQ85</accession>
<reference evidence="2" key="1">
    <citation type="submission" date="2022-11" db="UniProtKB">
        <authorList>
            <consortium name="WormBaseParasite"/>
        </authorList>
    </citation>
    <scope>IDENTIFICATION</scope>
</reference>
<organism evidence="1 2">
    <name type="scientific">Plectus sambesii</name>
    <dbReference type="NCBI Taxonomy" id="2011161"/>
    <lineage>
        <taxon>Eukaryota</taxon>
        <taxon>Metazoa</taxon>
        <taxon>Ecdysozoa</taxon>
        <taxon>Nematoda</taxon>
        <taxon>Chromadorea</taxon>
        <taxon>Plectida</taxon>
        <taxon>Plectina</taxon>
        <taxon>Plectoidea</taxon>
        <taxon>Plectidae</taxon>
        <taxon>Plectus</taxon>
    </lineage>
</organism>
<keyword evidence="1" id="KW-1185">Reference proteome</keyword>